<evidence type="ECO:0000313" key="2">
    <source>
        <dbReference type="Proteomes" id="UP000009887"/>
    </source>
</evidence>
<sequence>MTAVNHARGAAPASGLNFQAAVTAIAAVHLLDGSPVGWLDELAHDAPLAIWAESGGPGDDVRLELAAATVEVQAKSGLRADDKLWDALLDLARGLNARQIAFGVLAVSPDSSQTVRHKLERDLRLIGSGRTDRLFDIGHKWIAKLEAEGFDLVTISRGLRIQTVAATDGNVDAVRAAKAVLGRHCGSAAADRAWYALLEGAHTLIARKGRWDLLAVVRLLMAAGVPLAQDGSRGRAAAKLIAWVSSANQDFMVFGADRPIPLDDAWIALNTRLIDTAAMPADPAAAIARYRGLEPQGSGQERERTYDAEFVGRFRRRAVIVAGPGLGKSTLLRRQAQRYSGDGYPVLKVQLRKVAASLAAGKTFEASVVRHGLDGSGIDSGNLPDPGGDGWVLLADGLDECGSGQDDVAGGLSRFAAGHPECRIIVTTRPIGYETVALAAWPHYELTRPDSSSAAAHVGRLIEAIAPEGSPLKADGDDAAMVAFRRDGPANEIGTDPQLLGMAASLIVRGEPLGGSRTQLFQQLFSSVERSASVQATRHAVDLELAKAVLDRLGWWVTAEPLCGYDAILKHATADIAARLGTKPLAASRQVRDAMQFWERIGVIERIHHRHMPLLAFVHKSFGEYAAARHLAGMDDDARADALREVARSAEWAEVLSFAAGLGLGATVVDTLLGEGELARAVTIAADLAVDLPRDIAERLGDTAFAALEQGHRDRMKIAFALVTFAARHPEVIGPKAAERLDAADEELQQIAWACAVETGPRYHDPDRAAQHAVAMLEREGSGVRTSIMGGIRLMRSDRFDLARRMALTNLKLLATRLSKTEIEAHVGRLTADGNSATVRFLQDVTDLVEPLGIRPNWPKRRAGSLSDMMRRDSEYGQAETRAMHRLMDAIASAIGMDMQGTPAEPLDVNRHPLLQLSALIQIIGYWESDGREVWSWDKPYSREAVAEILRVVIVLSDIDCVRLAREVATIRRKLADEWRSIFFWALSDIHQVDVDDPRWERLAEASPDLALVERAVEHEAVWVMSVATEILARAGTSSEHVAKMLATKSGLALASAGYLALQLGEPAGSTLLLDRLEGPHVGGMRHLFYNLGSTATAWTERIAAVAERHILGQSEWTANAAAKFILGRAKAGAAIDPDMLWRSYRHWQTHEPRNDAGGVIPDTPRAPLFDALLVRHAVSDDQLIEAAGDYRHDVSKSAKEQLMARAAQDPAFVRRLGAGIVDGTLGPHLTRELLSASVPLDADTIETIVQRLDDPSPQWRLAASAILRADALPRARVHTLLAQLARDERAEIREAAARIEQDLST</sequence>
<proteinExistence type="predicted"/>
<evidence type="ECO:0008006" key="3">
    <source>
        <dbReference type="Google" id="ProtNLM"/>
    </source>
</evidence>
<dbReference type="HOGENOM" id="CLU_271026_0_0_5"/>
<reference evidence="1 2" key="1">
    <citation type="submission" date="2012-09" db="EMBL/GenBank/DDBJ databases">
        <title>The Genome Sequence of Sphingobium yanoikuyae ATCC 51230.</title>
        <authorList>
            <consortium name="The Broad Institute Genome Sequencing Platform"/>
            <person name="Earl A."/>
            <person name="Ward D."/>
            <person name="Feldgarden M."/>
            <person name="Gevers D."/>
            <person name="Huys G."/>
            <person name="Walker B."/>
            <person name="Young S.K."/>
            <person name="Zeng Q."/>
            <person name="Gargeya S."/>
            <person name="Fitzgerald M."/>
            <person name="Haas B."/>
            <person name="Abouelleil A."/>
            <person name="Alvarado L."/>
            <person name="Arachchi H.M."/>
            <person name="Berlin A.M."/>
            <person name="Chapman S.B."/>
            <person name="Goldberg J."/>
            <person name="Griggs A."/>
            <person name="Gujja S."/>
            <person name="Hansen M."/>
            <person name="Howarth C."/>
            <person name="Imamovic A."/>
            <person name="Larimer J."/>
            <person name="McCowen C."/>
            <person name="Montmayeur A."/>
            <person name="Murphy C."/>
            <person name="Neiman D."/>
            <person name="Pearson M."/>
            <person name="Priest M."/>
            <person name="Roberts A."/>
            <person name="Saif S."/>
            <person name="Shea T."/>
            <person name="Sisk P."/>
            <person name="Sykes S."/>
            <person name="Wortman J."/>
            <person name="Nusbaum C."/>
            <person name="Birren B."/>
        </authorList>
    </citation>
    <scope>NUCLEOTIDE SEQUENCE [LARGE SCALE GENOMIC DNA]</scope>
    <source>
        <strain evidence="1 2">ATCC 51230</strain>
    </source>
</reference>
<dbReference type="SUPFAM" id="SSF52540">
    <property type="entry name" value="P-loop containing nucleoside triphosphate hydrolases"/>
    <property type="match status" value="1"/>
</dbReference>
<accession>K9CLL6</accession>
<dbReference type="Gene3D" id="3.40.50.300">
    <property type="entry name" value="P-loop containing nucleotide triphosphate hydrolases"/>
    <property type="match status" value="1"/>
</dbReference>
<evidence type="ECO:0000313" key="1">
    <source>
        <dbReference type="EMBL" id="EKU73159.1"/>
    </source>
</evidence>
<comment type="caution">
    <text evidence="1">The sequence shown here is derived from an EMBL/GenBank/DDBJ whole genome shotgun (WGS) entry which is preliminary data.</text>
</comment>
<protein>
    <recommendedName>
        <fullName evidence="3">NACHT domain-containing protein</fullName>
    </recommendedName>
</protein>
<dbReference type="PATRIC" id="fig|883163.3.peg.4568"/>
<keyword evidence="2" id="KW-1185">Reference proteome</keyword>
<organism evidence="1 2">
    <name type="scientific">Sphingobium yanoikuyae ATCC 51230</name>
    <dbReference type="NCBI Taxonomy" id="883163"/>
    <lineage>
        <taxon>Bacteria</taxon>
        <taxon>Pseudomonadati</taxon>
        <taxon>Pseudomonadota</taxon>
        <taxon>Alphaproteobacteria</taxon>
        <taxon>Sphingomonadales</taxon>
        <taxon>Sphingomonadaceae</taxon>
        <taxon>Sphingobium</taxon>
    </lineage>
</organism>
<name>K9CLL6_SPHYA</name>
<gene>
    <name evidence="1" type="ORF">HMPREF9718_04522</name>
</gene>
<dbReference type="EMBL" id="AGZU01000016">
    <property type="protein sequence ID" value="EKU73159.1"/>
    <property type="molecule type" value="Genomic_DNA"/>
</dbReference>
<dbReference type="Proteomes" id="UP000009887">
    <property type="component" value="Unassembled WGS sequence"/>
</dbReference>
<dbReference type="InterPro" id="IPR027417">
    <property type="entry name" value="P-loop_NTPase"/>
</dbReference>